<comment type="caution">
    <text evidence="1">The sequence shown here is derived from an EMBL/GenBank/DDBJ whole genome shotgun (WGS) entry which is preliminary data.</text>
</comment>
<evidence type="ECO:0000313" key="1">
    <source>
        <dbReference type="EMBL" id="MCH86502.1"/>
    </source>
</evidence>
<name>A0A392MG79_9FABA</name>
<accession>A0A392MG79</accession>
<gene>
    <name evidence="1" type="ORF">A2U01_0007359</name>
</gene>
<evidence type="ECO:0000313" key="2">
    <source>
        <dbReference type="Proteomes" id="UP000265520"/>
    </source>
</evidence>
<protein>
    <submittedName>
        <fullName evidence="1">Uncharacterized protein</fullName>
    </submittedName>
</protein>
<dbReference type="AlphaFoldDB" id="A0A392MG79"/>
<proteinExistence type="predicted"/>
<dbReference type="EMBL" id="LXQA010010415">
    <property type="protein sequence ID" value="MCH86502.1"/>
    <property type="molecule type" value="Genomic_DNA"/>
</dbReference>
<organism evidence="1 2">
    <name type="scientific">Trifolium medium</name>
    <dbReference type="NCBI Taxonomy" id="97028"/>
    <lineage>
        <taxon>Eukaryota</taxon>
        <taxon>Viridiplantae</taxon>
        <taxon>Streptophyta</taxon>
        <taxon>Embryophyta</taxon>
        <taxon>Tracheophyta</taxon>
        <taxon>Spermatophyta</taxon>
        <taxon>Magnoliopsida</taxon>
        <taxon>eudicotyledons</taxon>
        <taxon>Gunneridae</taxon>
        <taxon>Pentapetalae</taxon>
        <taxon>rosids</taxon>
        <taxon>fabids</taxon>
        <taxon>Fabales</taxon>
        <taxon>Fabaceae</taxon>
        <taxon>Papilionoideae</taxon>
        <taxon>50 kb inversion clade</taxon>
        <taxon>NPAAA clade</taxon>
        <taxon>Hologalegina</taxon>
        <taxon>IRL clade</taxon>
        <taxon>Trifolieae</taxon>
        <taxon>Trifolium</taxon>
    </lineage>
</organism>
<sequence>MLAVVPLSNRPDIMFLFQAFTLCSSRSCTLIAATAGCRSSGLDREMPPGANFAPRLVFSLLYQCSTYNSLHHGASFKCTCFRICNVIKLALYKGNVDKKEALENLNLIVLCINELILRVDSS</sequence>
<dbReference type="Proteomes" id="UP000265520">
    <property type="component" value="Unassembled WGS sequence"/>
</dbReference>
<reference evidence="1 2" key="1">
    <citation type="journal article" date="2018" name="Front. Plant Sci.">
        <title>Red Clover (Trifolium pratense) and Zigzag Clover (T. medium) - A Picture of Genomic Similarities and Differences.</title>
        <authorList>
            <person name="Dluhosova J."/>
            <person name="Istvanek J."/>
            <person name="Nedelnik J."/>
            <person name="Repkova J."/>
        </authorList>
    </citation>
    <scope>NUCLEOTIDE SEQUENCE [LARGE SCALE GENOMIC DNA]</scope>
    <source>
        <strain evidence="2">cv. 10/8</strain>
        <tissue evidence="1">Leaf</tissue>
    </source>
</reference>
<keyword evidence="2" id="KW-1185">Reference proteome</keyword>